<evidence type="ECO:0000313" key="8">
    <source>
        <dbReference type="EMBL" id="KHT62811.1"/>
    </source>
</evidence>
<keyword evidence="5" id="KW-0812">Transmembrane</keyword>
<evidence type="ECO:0000259" key="7">
    <source>
        <dbReference type="PROSITE" id="PS50885"/>
    </source>
</evidence>
<comment type="similarity">
    <text evidence="3">Belongs to the methyl-accepting chemotaxis (MCP) protein family.</text>
</comment>
<evidence type="ECO:0000256" key="1">
    <source>
        <dbReference type="ARBA" id="ARBA00004370"/>
    </source>
</evidence>
<organism evidence="8 9">
    <name type="scientific">Photobacterium gaetbulicola</name>
    <dbReference type="NCBI Taxonomy" id="1295392"/>
    <lineage>
        <taxon>Bacteria</taxon>
        <taxon>Pseudomonadati</taxon>
        <taxon>Pseudomonadota</taxon>
        <taxon>Gammaproteobacteria</taxon>
        <taxon>Vibrionales</taxon>
        <taxon>Vibrionaceae</taxon>
        <taxon>Photobacterium</taxon>
    </lineage>
</organism>
<reference evidence="8 9" key="1">
    <citation type="submission" date="2014-12" db="EMBL/GenBank/DDBJ databases">
        <title>Genome sequencing of Photobacterium gaetbulicola AD005a.</title>
        <authorList>
            <person name="Adrian T.G.S."/>
            <person name="Chan K.G."/>
        </authorList>
    </citation>
    <scope>NUCLEOTIDE SEQUENCE [LARGE SCALE GENOMIC DNA]</scope>
    <source>
        <strain evidence="8 9">AD005a</strain>
    </source>
</reference>
<dbReference type="EMBL" id="JWLZ01000170">
    <property type="protein sequence ID" value="KHT62811.1"/>
    <property type="molecule type" value="Genomic_DNA"/>
</dbReference>
<dbReference type="PROSITE" id="PS50885">
    <property type="entry name" value="HAMP"/>
    <property type="match status" value="1"/>
</dbReference>
<dbReference type="PANTHER" id="PTHR32089">
    <property type="entry name" value="METHYL-ACCEPTING CHEMOTAXIS PROTEIN MCPB"/>
    <property type="match status" value="1"/>
</dbReference>
<dbReference type="Gene3D" id="1.10.287.950">
    <property type="entry name" value="Methyl-accepting chemotaxis protein"/>
    <property type="match status" value="1"/>
</dbReference>
<name>A0A0B9GVS4_9GAMM</name>
<feature type="transmembrane region" description="Helical" evidence="5">
    <location>
        <begin position="12"/>
        <end position="33"/>
    </location>
</feature>
<dbReference type="PANTHER" id="PTHR32089:SF55">
    <property type="entry name" value="METHYL ACCEPTING SENSORY TRANSDUCER WITH CACHE_2 SMALL MOLECULE BINDING DOMAIN"/>
    <property type="match status" value="1"/>
</dbReference>
<dbReference type="RefSeq" id="WP_039463986.1">
    <property type="nucleotide sequence ID" value="NZ_JWLZ01000170.1"/>
</dbReference>
<comment type="caution">
    <text evidence="8">The sequence shown here is derived from an EMBL/GenBank/DDBJ whole genome shotgun (WGS) entry which is preliminary data.</text>
</comment>
<dbReference type="Gene3D" id="3.30.450.20">
    <property type="entry name" value="PAS domain"/>
    <property type="match status" value="2"/>
</dbReference>
<feature type="domain" description="Methyl-accepting transducer" evidence="6">
    <location>
        <begin position="431"/>
        <end position="667"/>
    </location>
</feature>
<evidence type="ECO:0000256" key="5">
    <source>
        <dbReference type="SAM" id="Phobius"/>
    </source>
</evidence>
<feature type="transmembrane region" description="Helical" evidence="5">
    <location>
        <begin position="350"/>
        <end position="371"/>
    </location>
</feature>
<evidence type="ECO:0000259" key="6">
    <source>
        <dbReference type="PROSITE" id="PS50111"/>
    </source>
</evidence>
<dbReference type="Pfam" id="PF00015">
    <property type="entry name" value="MCPsignal"/>
    <property type="match status" value="1"/>
</dbReference>
<dbReference type="Pfam" id="PF00672">
    <property type="entry name" value="HAMP"/>
    <property type="match status" value="1"/>
</dbReference>
<proteinExistence type="inferred from homology"/>
<accession>A0A0B9GVS4</accession>
<dbReference type="SUPFAM" id="SSF58104">
    <property type="entry name" value="Methyl-accepting chemotaxis protein (MCP) signaling domain"/>
    <property type="match status" value="1"/>
</dbReference>
<dbReference type="FunFam" id="1.10.287.950:FF:000001">
    <property type="entry name" value="Methyl-accepting chemotaxis sensory transducer"/>
    <property type="match status" value="1"/>
</dbReference>
<dbReference type="GO" id="GO:0006935">
    <property type="term" value="P:chemotaxis"/>
    <property type="evidence" value="ECO:0007669"/>
    <property type="project" value="UniProtKB-ARBA"/>
</dbReference>
<dbReference type="CDD" id="cd06225">
    <property type="entry name" value="HAMP"/>
    <property type="match status" value="1"/>
</dbReference>
<evidence type="ECO:0000256" key="2">
    <source>
        <dbReference type="ARBA" id="ARBA00023224"/>
    </source>
</evidence>
<comment type="subcellular location">
    <subcellularLocation>
        <location evidence="1">Membrane</location>
    </subcellularLocation>
</comment>
<protein>
    <submittedName>
        <fullName evidence="8">Chemotaxis protein</fullName>
    </submittedName>
</protein>
<dbReference type="PROSITE" id="PS50111">
    <property type="entry name" value="CHEMOTAXIS_TRANSDUC_2"/>
    <property type="match status" value="1"/>
</dbReference>
<dbReference type="AlphaFoldDB" id="A0A0B9GVS4"/>
<keyword evidence="5" id="KW-0472">Membrane</keyword>
<dbReference type="GO" id="GO:0016020">
    <property type="term" value="C:membrane"/>
    <property type="evidence" value="ECO:0007669"/>
    <property type="project" value="UniProtKB-SubCell"/>
</dbReference>
<evidence type="ECO:0000256" key="3">
    <source>
        <dbReference type="ARBA" id="ARBA00029447"/>
    </source>
</evidence>
<dbReference type="Pfam" id="PF22673">
    <property type="entry name" value="MCP-like_PDC_1"/>
    <property type="match status" value="1"/>
</dbReference>
<keyword evidence="2 4" id="KW-0807">Transducer</keyword>
<dbReference type="SMART" id="SM00283">
    <property type="entry name" value="MA"/>
    <property type="match status" value="1"/>
</dbReference>
<sequence>MRSLSVKWKIALMAGLALLATVIVLTGLSFYFASQNQQLVSQQVFSTLREKSQLVVQAQAEKQSTTVQQYLDEATHRAEMLAQSVLFLKYNAEENYTNSSELRGSISELLRRTVNEFENIHGAFVVFNPDALDGEDRNYVGADYVGANEQGRFAPYWAKSPSGDAEQFIYSESQLISRQRLWSQCLNSQASMCVSNPLLAGFGQQAPIVSTITVPLDIDGEIVGVMGIDIQLSPLQPLIQSVDQALFDSAGNVSLISQNGTIVAWDQLQSRVGQLFNQNDGLPAELTRWLQEGKEQVLWTGDQLWLYAYTPVQLGQVRWGIVIQLPVARVLAEAIALDADISQQRDQSTWVQSVASLAVAVTGLLAVVFAASRVVAPIRHVAERLEDIATGEGDLTQRLPVAQNDEVGQLALWFNRFLDKLQATIGDVVVAVNDVGMTSEQAAEVANHTRDGSQAQFREVDMVATASEELAQTAEQVVGYTETAVVAAGQADSAVRDGYGVIKQSATSMDSLVARMENAVPVAKELETNSEDINQILQVIEGISEQTNLLALNAAIEAARAGEQGRGFAVVADEVRQLASRTHDSVGQIRTVIEVLQQGTRDVVVAIEEGNQLAGETSSQVGRAVVSLGQITEAVASIQSMNEQIMHAAHEQQTVSAEVNRNVSNIRGLSENILEQAEKSAGIGRRLADLSKHQQSLAGQFKA</sequence>
<dbReference type="InterPro" id="IPR003660">
    <property type="entry name" value="HAMP_dom"/>
</dbReference>
<dbReference type="GO" id="GO:0007165">
    <property type="term" value="P:signal transduction"/>
    <property type="evidence" value="ECO:0007669"/>
    <property type="project" value="UniProtKB-KW"/>
</dbReference>
<keyword evidence="5" id="KW-1133">Transmembrane helix</keyword>
<evidence type="ECO:0000256" key="4">
    <source>
        <dbReference type="PROSITE-ProRule" id="PRU00284"/>
    </source>
</evidence>
<dbReference type="InterPro" id="IPR004089">
    <property type="entry name" value="MCPsignal_dom"/>
</dbReference>
<dbReference type="Proteomes" id="UP000031278">
    <property type="component" value="Unassembled WGS sequence"/>
</dbReference>
<dbReference type="CDD" id="cd12913">
    <property type="entry name" value="PDC1_MCP_like"/>
    <property type="match status" value="1"/>
</dbReference>
<evidence type="ECO:0000313" key="9">
    <source>
        <dbReference type="Proteomes" id="UP000031278"/>
    </source>
</evidence>
<dbReference type="SMART" id="SM00304">
    <property type="entry name" value="HAMP"/>
    <property type="match status" value="1"/>
</dbReference>
<gene>
    <name evidence="8" type="ORF">RJ45_15410</name>
</gene>
<dbReference type="CDD" id="cd11386">
    <property type="entry name" value="MCP_signal"/>
    <property type="match status" value="1"/>
</dbReference>
<feature type="domain" description="HAMP" evidence="7">
    <location>
        <begin position="372"/>
        <end position="426"/>
    </location>
</feature>